<gene>
    <name evidence="1" type="ORF">WN944_026590</name>
</gene>
<dbReference type="AlphaFoldDB" id="A0AAP0QCG9"/>
<keyword evidence="2" id="KW-1185">Reference proteome</keyword>
<sequence length="98" mass="11548">MGEQKYTNHETLAHGQAFPWKAKYSDHFSGLQQQAQRKEWIREMNRTCTIRRYETLGEYKSPFIEDEAEILILHKIGKFGMESYKPGEKLSKAIRAKL</sequence>
<dbReference type="EMBL" id="JBCGBO010000024">
    <property type="protein sequence ID" value="KAK9183438.1"/>
    <property type="molecule type" value="Genomic_DNA"/>
</dbReference>
<protein>
    <submittedName>
        <fullName evidence="1">Uncharacterized protein</fullName>
    </submittedName>
</protein>
<comment type="caution">
    <text evidence="1">The sequence shown here is derived from an EMBL/GenBank/DDBJ whole genome shotgun (WGS) entry which is preliminary data.</text>
</comment>
<dbReference type="Proteomes" id="UP001428341">
    <property type="component" value="Unassembled WGS sequence"/>
</dbReference>
<evidence type="ECO:0000313" key="1">
    <source>
        <dbReference type="EMBL" id="KAK9183438.1"/>
    </source>
</evidence>
<reference evidence="1 2" key="1">
    <citation type="submission" date="2024-05" db="EMBL/GenBank/DDBJ databases">
        <title>Haplotype-resolved chromosome-level genome assembly of Huyou (Citrus changshanensis).</title>
        <authorList>
            <person name="Miao C."/>
            <person name="Chen W."/>
            <person name="Wu Y."/>
            <person name="Wang L."/>
            <person name="Zhao S."/>
            <person name="Grierson D."/>
            <person name="Xu C."/>
            <person name="Chen K."/>
        </authorList>
    </citation>
    <scope>NUCLEOTIDE SEQUENCE [LARGE SCALE GENOMIC DNA]</scope>
    <source>
        <strain evidence="1">01-14</strain>
        <tissue evidence="1">Leaf</tissue>
    </source>
</reference>
<proteinExistence type="predicted"/>
<evidence type="ECO:0000313" key="2">
    <source>
        <dbReference type="Proteomes" id="UP001428341"/>
    </source>
</evidence>
<organism evidence="1 2">
    <name type="scientific">Citrus x changshan-huyou</name>
    <dbReference type="NCBI Taxonomy" id="2935761"/>
    <lineage>
        <taxon>Eukaryota</taxon>
        <taxon>Viridiplantae</taxon>
        <taxon>Streptophyta</taxon>
        <taxon>Embryophyta</taxon>
        <taxon>Tracheophyta</taxon>
        <taxon>Spermatophyta</taxon>
        <taxon>Magnoliopsida</taxon>
        <taxon>eudicotyledons</taxon>
        <taxon>Gunneridae</taxon>
        <taxon>Pentapetalae</taxon>
        <taxon>rosids</taxon>
        <taxon>malvids</taxon>
        <taxon>Sapindales</taxon>
        <taxon>Rutaceae</taxon>
        <taxon>Aurantioideae</taxon>
        <taxon>Citrus</taxon>
    </lineage>
</organism>
<name>A0AAP0QCG9_9ROSI</name>
<accession>A0AAP0QCG9</accession>